<gene>
    <name evidence="1" type="ORF">KA717_20365</name>
</gene>
<organism evidence="1">
    <name type="scientific">Woronichinia naegeliana WA131</name>
    <dbReference type="NCBI Taxonomy" id="2824559"/>
    <lineage>
        <taxon>Bacteria</taxon>
        <taxon>Bacillati</taxon>
        <taxon>Cyanobacteriota</taxon>
        <taxon>Cyanophyceae</taxon>
        <taxon>Synechococcales</taxon>
        <taxon>Coelosphaeriaceae</taxon>
        <taxon>Woronichinia</taxon>
    </lineage>
</organism>
<evidence type="ECO:0000313" key="1">
    <source>
        <dbReference type="EMBL" id="UXE58431.1"/>
    </source>
</evidence>
<accession>A0A977KTA1</accession>
<dbReference type="KEGG" id="wna:KA717_20365"/>
<dbReference type="Proteomes" id="UP001065613">
    <property type="component" value="Chromosome"/>
</dbReference>
<dbReference type="EMBL" id="CP073041">
    <property type="protein sequence ID" value="UXE58431.1"/>
    <property type="molecule type" value="Genomic_DNA"/>
</dbReference>
<name>A0A977KTA1_9CYAN</name>
<dbReference type="Pfam" id="PF12441">
    <property type="entry name" value="CopG_antitoxin"/>
    <property type="match status" value="1"/>
</dbReference>
<proteinExistence type="predicted"/>
<sequence>MKKILPKIMSDEEAESLLAADLSEYLTPENFKANFTPVSFEFTPKEKTIPEANVMVKR</sequence>
<dbReference type="AlphaFoldDB" id="A0A977KTA1"/>
<protein>
    <submittedName>
        <fullName evidence="1">Uncharacterized protein</fullName>
    </submittedName>
</protein>
<dbReference type="InterPro" id="IPR022148">
    <property type="entry name" value="CopG_antitoxin"/>
</dbReference>
<reference evidence="1" key="1">
    <citation type="submission" date="2021-04" db="EMBL/GenBank/DDBJ databases">
        <title>Genome sequence of Woronichinia naegeliana from Washington state freshwater lake bloom.</title>
        <authorList>
            <person name="Dreher T.W."/>
        </authorList>
    </citation>
    <scope>NUCLEOTIDE SEQUENCE</scope>
    <source>
        <strain evidence="1">WA131</strain>
    </source>
</reference>